<reference evidence="11 12" key="1">
    <citation type="submission" date="2021-03" db="EMBL/GenBank/DDBJ databases">
        <title>Genomic Encyclopedia of Type Strains, Phase IV (KMG-IV): sequencing the most valuable type-strain genomes for metagenomic binning, comparative biology and taxonomic classification.</title>
        <authorList>
            <person name="Goeker M."/>
        </authorList>
    </citation>
    <scope>NUCLEOTIDE SEQUENCE [LARGE SCALE GENOMIC DNA]</scope>
    <source>
        <strain evidence="11 12">DSM 24738</strain>
    </source>
</reference>
<gene>
    <name evidence="11" type="ORF">J2Z37_000110</name>
</gene>
<dbReference type="Pfam" id="PF01471">
    <property type="entry name" value="PG_binding_1"/>
    <property type="match status" value="1"/>
</dbReference>
<proteinExistence type="inferred from homology"/>
<evidence type="ECO:0000256" key="3">
    <source>
        <dbReference type="ARBA" id="ARBA00022676"/>
    </source>
</evidence>
<accession>A0ABS4GIN8</accession>
<sequence length="213" mass="23756">MKGLFICCVCAIFLGISPKYSYAEKEIMINLWHRTLQLVDDGTVIKTYPVGPGAKDTPTPIGQFTVIEKSKNWGKGFGTRWIEINVPWGTYGIHGTNKPGLVGNYVSHGCIRMKNKHIEELYGLVNVGTKVTIDGPLTGHKDLTYRILVLGSKGSLVQIVQNRLQAAGYYKGICHGKFDRLTEIAVSLYQKDHRLPITGQIFYSDLLHMGIME</sequence>
<dbReference type="SUPFAM" id="SSF141523">
    <property type="entry name" value="L,D-transpeptidase catalytic domain-like"/>
    <property type="match status" value="1"/>
</dbReference>
<feature type="active site" description="Proton donor/acceptor" evidence="9">
    <location>
        <position position="94"/>
    </location>
</feature>
<keyword evidence="3" id="KW-0328">Glycosyltransferase</keyword>
<keyword evidence="4" id="KW-0808">Transferase</keyword>
<keyword evidence="12" id="KW-1185">Reference proteome</keyword>
<evidence type="ECO:0000256" key="6">
    <source>
        <dbReference type="ARBA" id="ARBA00022960"/>
    </source>
</evidence>
<dbReference type="InterPro" id="IPR038063">
    <property type="entry name" value="Transpep_catalytic_dom"/>
</dbReference>
<dbReference type="PANTHER" id="PTHR30582:SF24">
    <property type="entry name" value="L,D-TRANSPEPTIDASE ERFK_SRFK-RELATED"/>
    <property type="match status" value="1"/>
</dbReference>
<evidence type="ECO:0000259" key="10">
    <source>
        <dbReference type="PROSITE" id="PS52029"/>
    </source>
</evidence>
<name>A0ABS4GIN8_9BACL</name>
<dbReference type="Proteomes" id="UP001519343">
    <property type="component" value="Unassembled WGS sequence"/>
</dbReference>
<evidence type="ECO:0000256" key="2">
    <source>
        <dbReference type="ARBA" id="ARBA00005992"/>
    </source>
</evidence>
<dbReference type="InterPro" id="IPR002477">
    <property type="entry name" value="Peptidoglycan-bd-like"/>
</dbReference>
<dbReference type="SUPFAM" id="SSF47090">
    <property type="entry name" value="PGBD-like"/>
    <property type="match status" value="1"/>
</dbReference>
<keyword evidence="5" id="KW-0378">Hydrolase</keyword>
<evidence type="ECO:0000313" key="11">
    <source>
        <dbReference type="EMBL" id="MBP1930123.1"/>
    </source>
</evidence>
<comment type="pathway">
    <text evidence="1 9">Cell wall biogenesis; peptidoglycan biosynthesis.</text>
</comment>
<evidence type="ECO:0000256" key="7">
    <source>
        <dbReference type="ARBA" id="ARBA00022984"/>
    </source>
</evidence>
<dbReference type="RefSeq" id="WP_209807876.1">
    <property type="nucleotide sequence ID" value="NZ_JAGGKT010000001.1"/>
</dbReference>
<protein>
    <recommendedName>
        <fullName evidence="10">L,D-TPase catalytic domain-containing protein</fullName>
    </recommendedName>
</protein>
<dbReference type="CDD" id="cd16913">
    <property type="entry name" value="YkuD_like"/>
    <property type="match status" value="1"/>
</dbReference>
<feature type="domain" description="L,D-TPase catalytic" evidence="10">
    <location>
        <begin position="25"/>
        <end position="134"/>
    </location>
</feature>
<dbReference type="Gene3D" id="1.10.101.10">
    <property type="entry name" value="PGBD-like superfamily/PGBD"/>
    <property type="match status" value="1"/>
</dbReference>
<evidence type="ECO:0000313" key="12">
    <source>
        <dbReference type="Proteomes" id="UP001519343"/>
    </source>
</evidence>
<dbReference type="PANTHER" id="PTHR30582">
    <property type="entry name" value="L,D-TRANSPEPTIDASE"/>
    <property type="match status" value="1"/>
</dbReference>
<evidence type="ECO:0000256" key="8">
    <source>
        <dbReference type="ARBA" id="ARBA00023316"/>
    </source>
</evidence>
<dbReference type="EMBL" id="JAGGKT010000001">
    <property type="protein sequence ID" value="MBP1930123.1"/>
    <property type="molecule type" value="Genomic_DNA"/>
</dbReference>
<feature type="active site" description="Nucleophile" evidence="9">
    <location>
        <position position="110"/>
    </location>
</feature>
<comment type="caution">
    <text evidence="11">The sequence shown here is derived from an EMBL/GenBank/DDBJ whole genome shotgun (WGS) entry which is preliminary data.</text>
</comment>
<evidence type="ECO:0000256" key="4">
    <source>
        <dbReference type="ARBA" id="ARBA00022679"/>
    </source>
</evidence>
<keyword evidence="8 9" id="KW-0961">Cell wall biogenesis/degradation</keyword>
<keyword evidence="6 9" id="KW-0133">Cell shape</keyword>
<dbReference type="InterPro" id="IPR050979">
    <property type="entry name" value="LD-transpeptidase"/>
</dbReference>
<comment type="similarity">
    <text evidence="2">Belongs to the YkuD family.</text>
</comment>
<dbReference type="Gene3D" id="2.40.440.10">
    <property type="entry name" value="L,D-transpeptidase catalytic domain-like"/>
    <property type="match status" value="1"/>
</dbReference>
<evidence type="ECO:0000256" key="1">
    <source>
        <dbReference type="ARBA" id="ARBA00004752"/>
    </source>
</evidence>
<dbReference type="Pfam" id="PF03734">
    <property type="entry name" value="YkuD"/>
    <property type="match status" value="1"/>
</dbReference>
<dbReference type="InterPro" id="IPR036365">
    <property type="entry name" value="PGBD-like_sf"/>
</dbReference>
<dbReference type="InterPro" id="IPR036366">
    <property type="entry name" value="PGBDSf"/>
</dbReference>
<dbReference type="InterPro" id="IPR005490">
    <property type="entry name" value="LD_TPept_cat_dom"/>
</dbReference>
<organism evidence="11 12">
    <name type="scientific">Ammoniphilus resinae</name>
    <dbReference type="NCBI Taxonomy" id="861532"/>
    <lineage>
        <taxon>Bacteria</taxon>
        <taxon>Bacillati</taxon>
        <taxon>Bacillota</taxon>
        <taxon>Bacilli</taxon>
        <taxon>Bacillales</taxon>
        <taxon>Paenibacillaceae</taxon>
        <taxon>Aneurinibacillus group</taxon>
        <taxon>Ammoniphilus</taxon>
    </lineage>
</organism>
<evidence type="ECO:0000256" key="9">
    <source>
        <dbReference type="PROSITE-ProRule" id="PRU01373"/>
    </source>
</evidence>
<keyword evidence="7 9" id="KW-0573">Peptidoglycan synthesis</keyword>
<evidence type="ECO:0000256" key="5">
    <source>
        <dbReference type="ARBA" id="ARBA00022801"/>
    </source>
</evidence>
<dbReference type="PROSITE" id="PS52029">
    <property type="entry name" value="LD_TPASE"/>
    <property type="match status" value="1"/>
</dbReference>